<evidence type="ECO:0000256" key="4">
    <source>
        <dbReference type="ARBA" id="ARBA00023163"/>
    </source>
</evidence>
<evidence type="ECO:0000256" key="5">
    <source>
        <dbReference type="SAM" id="MobiDB-lite"/>
    </source>
</evidence>
<dbReference type="GO" id="GO:0032993">
    <property type="term" value="C:protein-DNA complex"/>
    <property type="evidence" value="ECO:0007669"/>
    <property type="project" value="TreeGrafter"/>
</dbReference>
<feature type="region of interest" description="Disordered" evidence="5">
    <location>
        <begin position="199"/>
        <end position="276"/>
    </location>
</feature>
<evidence type="ECO:0000313" key="7">
    <source>
        <dbReference type="EMBL" id="OEV34376.1"/>
    </source>
</evidence>
<comment type="caution">
    <text evidence="7">The sequence shown here is derived from an EMBL/GenBank/DDBJ whole genome shotgun (WGS) entry which is preliminary data.</text>
</comment>
<dbReference type="GO" id="GO:0003677">
    <property type="term" value="F:DNA binding"/>
    <property type="evidence" value="ECO:0007669"/>
    <property type="project" value="UniProtKB-KW"/>
</dbReference>
<gene>
    <name evidence="7" type="ORF">HS99_0036260</name>
</gene>
<dbReference type="CDD" id="cd08414">
    <property type="entry name" value="PBP2_LTTR_aromatics_like"/>
    <property type="match status" value="1"/>
</dbReference>
<dbReference type="Proteomes" id="UP000037395">
    <property type="component" value="Unassembled WGS sequence"/>
</dbReference>
<accession>A0A1E7N120</accession>
<protein>
    <submittedName>
        <fullName evidence="7">LysR family transcriptional regulator</fullName>
    </submittedName>
</protein>
<comment type="similarity">
    <text evidence="1">Belongs to the LysR transcriptional regulatory family.</text>
</comment>
<dbReference type="PANTHER" id="PTHR30346:SF0">
    <property type="entry name" value="HCA OPERON TRANSCRIPTIONAL ACTIVATOR HCAR"/>
    <property type="match status" value="1"/>
</dbReference>
<reference evidence="7" key="1">
    <citation type="submission" date="2016-08" db="EMBL/GenBank/DDBJ databases">
        <title>Sequencing, Assembly and Comparative Genomics of S. aureofaciens ATCC 10762.</title>
        <authorList>
            <person name="Gradnigo J.S."/>
            <person name="Johnson N."/>
            <person name="Somerville G.A."/>
        </authorList>
    </citation>
    <scope>NUCLEOTIDE SEQUENCE [LARGE SCALE GENOMIC DNA]</scope>
    <source>
        <strain evidence="7">ATCC 10762</strain>
    </source>
</reference>
<name>A0A1E7N120_KITAU</name>
<evidence type="ECO:0000256" key="1">
    <source>
        <dbReference type="ARBA" id="ARBA00009437"/>
    </source>
</evidence>
<evidence type="ECO:0000256" key="2">
    <source>
        <dbReference type="ARBA" id="ARBA00023015"/>
    </source>
</evidence>
<keyword evidence="3" id="KW-0238">DNA-binding</keyword>
<evidence type="ECO:0000256" key="3">
    <source>
        <dbReference type="ARBA" id="ARBA00023125"/>
    </source>
</evidence>
<keyword evidence="2" id="KW-0805">Transcription regulation</keyword>
<dbReference type="PANTHER" id="PTHR30346">
    <property type="entry name" value="TRANSCRIPTIONAL DUAL REGULATOR HCAR-RELATED"/>
    <property type="match status" value="1"/>
</dbReference>
<dbReference type="EMBL" id="JPRF03000048">
    <property type="protein sequence ID" value="OEV34376.1"/>
    <property type="molecule type" value="Genomic_DNA"/>
</dbReference>
<dbReference type="GeneID" id="97487273"/>
<dbReference type="InterPro" id="IPR005119">
    <property type="entry name" value="LysR_subst-bd"/>
</dbReference>
<sequence>MTDMQVNPSFRLAYVPGVTPGKWARVWIERLPDVPLDLVAVPSTEGERTVREGEVDAGLVRLPVDKDVLSAIPLYTETTVVVFPKDHWLAAAEEVALGDLAEEVVFHPLDDTLGFTAETLPGRPAIARPDTTADAVELVAANVGVLLVPQSLARLHHRRDLTYRPVAEGPQSQVALSWPQERTTDLVEEFIGIVRGRTVNSSRGRGAGQAAEAPSKEQPGKAAAPRKPQQQKAGGQKAAGQKTGGQKAGGQKPGPQKGRGGGPAAAARRGKPKRRS</sequence>
<dbReference type="GO" id="GO:0003700">
    <property type="term" value="F:DNA-binding transcription factor activity"/>
    <property type="evidence" value="ECO:0007669"/>
    <property type="project" value="TreeGrafter"/>
</dbReference>
<keyword evidence="4" id="KW-0804">Transcription</keyword>
<feature type="domain" description="LysR substrate-binding" evidence="6">
    <location>
        <begin position="24"/>
        <end position="196"/>
    </location>
</feature>
<dbReference type="Pfam" id="PF03466">
    <property type="entry name" value="LysR_substrate"/>
    <property type="match status" value="1"/>
</dbReference>
<organism evidence="7 8">
    <name type="scientific">Kitasatospora aureofaciens</name>
    <name type="common">Streptomyces aureofaciens</name>
    <dbReference type="NCBI Taxonomy" id="1894"/>
    <lineage>
        <taxon>Bacteria</taxon>
        <taxon>Bacillati</taxon>
        <taxon>Actinomycetota</taxon>
        <taxon>Actinomycetes</taxon>
        <taxon>Kitasatosporales</taxon>
        <taxon>Streptomycetaceae</taxon>
        <taxon>Kitasatospora</taxon>
    </lineage>
</organism>
<dbReference type="SUPFAM" id="SSF53850">
    <property type="entry name" value="Periplasmic binding protein-like II"/>
    <property type="match status" value="1"/>
</dbReference>
<dbReference type="Gene3D" id="3.40.190.10">
    <property type="entry name" value="Periplasmic binding protein-like II"/>
    <property type="match status" value="2"/>
</dbReference>
<dbReference type="RefSeq" id="WP_030283318.1">
    <property type="nucleotide sequence ID" value="NZ_BMUB01000009.1"/>
</dbReference>
<proteinExistence type="inferred from homology"/>
<feature type="compositionally biased region" description="Low complexity" evidence="5">
    <location>
        <begin position="220"/>
        <end position="241"/>
    </location>
</feature>
<keyword evidence="8" id="KW-1185">Reference proteome</keyword>
<feature type="compositionally biased region" description="Gly residues" evidence="5">
    <location>
        <begin position="242"/>
        <end position="263"/>
    </location>
</feature>
<evidence type="ECO:0000313" key="8">
    <source>
        <dbReference type="Proteomes" id="UP000037395"/>
    </source>
</evidence>
<evidence type="ECO:0000259" key="6">
    <source>
        <dbReference type="Pfam" id="PF03466"/>
    </source>
</evidence>
<dbReference type="AlphaFoldDB" id="A0A1E7N120"/>
<dbReference type="OrthoDB" id="3388207at2"/>